<name>A0ABM1DR77_PRICU</name>
<proteinExistence type="inferred from homology"/>
<dbReference type="Gene3D" id="1.20.1310.10">
    <property type="entry name" value="Cullin Repeats"/>
    <property type="match status" value="2"/>
</dbReference>
<dbReference type="Proteomes" id="UP000695022">
    <property type="component" value="Unplaced"/>
</dbReference>
<dbReference type="InterPro" id="IPR045093">
    <property type="entry name" value="Cullin"/>
</dbReference>
<reference evidence="4" key="1">
    <citation type="submission" date="2025-08" db="UniProtKB">
        <authorList>
            <consortium name="RefSeq"/>
        </authorList>
    </citation>
    <scope>IDENTIFICATION</scope>
</reference>
<dbReference type="GeneID" id="106805396"/>
<evidence type="ECO:0000313" key="3">
    <source>
        <dbReference type="Proteomes" id="UP000695022"/>
    </source>
</evidence>
<feature type="domain" description="Cullin N-terminal" evidence="2">
    <location>
        <begin position="3"/>
        <end position="177"/>
    </location>
</feature>
<gene>
    <name evidence="4" type="primary">LOC106805396</name>
</gene>
<dbReference type="Pfam" id="PF00888">
    <property type="entry name" value="Cullin"/>
    <property type="match status" value="1"/>
</dbReference>
<evidence type="ECO:0000256" key="1">
    <source>
        <dbReference type="ARBA" id="ARBA00006019"/>
    </source>
</evidence>
<evidence type="ECO:0000259" key="2">
    <source>
        <dbReference type="Pfam" id="PF00888"/>
    </source>
</evidence>
<dbReference type="SUPFAM" id="SSF74788">
    <property type="entry name" value="Cullin repeat-like"/>
    <property type="match status" value="1"/>
</dbReference>
<comment type="similarity">
    <text evidence="1">Belongs to the cullin family.</text>
</comment>
<dbReference type="RefSeq" id="XP_014662448.1">
    <property type="nucleotide sequence ID" value="XM_014806962.1"/>
</dbReference>
<accession>A0ABM1DR77</accession>
<organism evidence="3 4">
    <name type="scientific">Priapulus caudatus</name>
    <name type="common">Priapulid worm</name>
    <dbReference type="NCBI Taxonomy" id="37621"/>
    <lineage>
        <taxon>Eukaryota</taxon>
        <taxon>Metazoa</taxon>
        <taxon>Ecdysozoa</taxon>
        <taxon>Scalidophora</taxon>
        <taxon>Priapulida</taxon>
        <taxon>Priapulimorpha</taxon>
        <taxon>Priapulimorphida</taxon>
        <taxon>Priapulidae</taxon>
        <taxon>Priapulus</taxon>
    </lineage>
</organism>
<dbReference type="PANTHER" id="PTHR11932">
    <property type="entry name" value="CULLIN"/>
    <property type="match status" value="1"/>
</dbReference>
<keyword evidence="3" id="KW-1185">Reference proteome</keyword>
<sequence>MDEEVLRFYTKQWEDYQFSSKVLNGICSYLNRHWVRRECDEGRKGIYEIYSLALVTWRDNFFKPLNKQVTNAVLKLIERERNGETINTRLVSGVINCYVELGLNEDEPNSKSGQNLSVYTEHFENEFLQDTQRYYLKESSEFLLQNPVTEYMKKAETRLFEEQRRVQVYLHEKTYDPARCAP</sequence>
<protein>
    <submittedName>
        <fullName evidence="4">Cullin-1-like isoform X1</fullName>
    </submittedName>
</protein>
<dbReference type="InterPro" id="IPR001373">
    <property type="entry name" value="Cullin_N"/>
</dbReference>
<dbReference type="InterPro" id="IPR016159">
    <property type="entry name" value="Cullin_repeat-like_dom_sf"/>
</dbReference>
<evidence type="ECO:0000313" key="4">
    <source>
        <dbReference type="RefSeq" id="XP_014662448.1"/>
    </source>
</evidence>